<dbReference type="OrthoDB" id="2506773at2759"/>
<evidence type="ECO:0000313" key="3">
    <source>
        <dbReference type="EMBL" id="PBK83441.1"/>
    </source>
</evidence>
<dbReference type="GO" id="GO:0015074">
    <property type="term" value="P:DNA integration"/>
    <property type="evidence" value="ECO:0007669"/>
    <property type="project" value="InterPro"/>
</dbReference>
<dbReference type="Gene3D" id="1.10.443.10">
    <property type="entry name" value="Intergrase catalytic core"/>
    <property type="match status" value="1"/>
</dbReference>
<dbReference type="InterPro" id="IPR013762">
    <property type="entry name" value="Integrase-like_cat_sf"/>
</dbReference>
<keyword evidence="4" id="KW-1185">Reference proteome</keyword>
<evidence type="ECO:0008006" key="5">
    <source>
        <dbReference type="Google" id="ProtNLM"/>
    </source>
</evidence>
<accession>A0A2H3CK26</accession>
<reference evidence="4" key="1">
    <citation type="journal article" date="2017" name="Nat. Ecol. Evol.">
        <title>Genome expansion and lineage-specific genetic innovations in the forest pathogenic fungi Armillaria.</title>
        <authorList>
            <person name="Sipos G."/>
            <person name="Prasanna A.N."/>
            <person name="Walter M.C."/>
            <person name="O'Connor E."/>
            <person name="Balint B."/>
            <person name="Krizsan K."/>
            <person name="Kiss B."/>
            <person name="Hess J."/>
            <person name="Varga T."/>
            <person name="Slot J."/>
            <person name="Riley R."/>
            <person name="Boka B."/>
            <person name="Rigling D."/>
            <person name="Barry K."/>
            <person name="Lee J."/>
            <person name="Mihaltcheva S."/>
            <person name="LaButti K."/>
            <person name="Lipzen A."/>
            <person name="Waldron R."/>
            <person name="Moloney N.M."/>
            <person name="Sperisen C."/>
            <person name="Kredics L."/>
            <person name="Vagvoelgyi C."/>
            <person name="Patrignani A."/>
            <person name="Fitzpatrick D."/>
            <person name="Nagy I."/>
            <person name="Doyle S."/>
            <person name="Anderson J.B."/>
            <person name="Grigoriev I.V."/>
            <person name="Gueldener U."/>
            <person name="Muensterkoetter M."/>
            <person name="Nagy L.G."/>
        </authorList>
    </citation>
    <scope>NUCLEOTIDE SEQUENCE [LARGE SCALE GENOMIC DNA]</scope>
    <source>
        <strain evidence="4">Ar21-2</strain>
    </source>
</reference>
<dbReference type="AlphaFoldDB" id="A0A2H3CK26"/>
<dbReference type="GO" id="GO:0003677">
    <property type="term" value="F:DNA binding"/>
    <property type="evidence" value="ECO:0007669"/>
    <property type="project" value="UniProtKB-KW"/>
</dbReference>
<dbReference type="PANTHER" id="PTHR34605">
    <property type="entry name" value="PHAGE_INTEGRASE DOMAIN-CONTAINING PROTEIN"/>
    <property type="match status" value="1"/>
</dbReference>
<evidence type="ECO:0000256" key="1">
    <source>
        <dbReference type="ARBA" id="ARBA00023125"/>
    </source>
</evidence>
<name>A0A2H3CK26_ARMGA</name>
<proteinExistence type="predicted"/>
<dbReference type="STRING" id="47427.A0A2H3CK26"/>
<dbReference type="PANTHER" id="PTHR34605:SF3">
    <property type="entry name" value="P CELL-TYPE AGGLUTINATION PROTEIN MAP4-LIKE-RELATED"/>
    <property type="match status" value="1"/>
</dbReference>
<keyword evidence="1" id="KW-0238">DNA-binding</keyword>
<protein>
    <recommendedName>
        <fullName evidence="5">DNA breaking-rejoining enzyme</fullName>
    </recommendedName>
</protein>
<dbReference type="SUPFAM" id="SSF47823">
    <property type="entry name" value="lambda integrase-like, N-terminal domain"/>
    <property type="match status" value="1"/>
</dbReference>
<gene>
    <name evidence="3" type="ORF">ARMGADRAFT_1048423</name>
</gene>
<keyword evidence="2" id="KW-0233">DNA recombination</keyword>
<dbReference type="InParanoid" id="A0A2H3CK26"/>
<evidence type="ECO:0000256" key="2">
    <source>
        <dbReference type="ARBA" id="ARBA00023172"/>
    </source>
</evidence>
<evidence type="ECO:0000313" key="4">
    <source>
        <dbReference type="Proteomes" id="UP000217790"/>
    </source>
</evidence>
<dbReference type="InterPro" id="IPR011010">
    <property type="entry name" value="DNA_brk_join_enz"/>
</dbReference>
<dbReference type="GO" id="GO:0006310">
    <property type="term" value="P:DNA recombination"/>
    <property type="evidence" value="ECO:0007669"/>
    <property type="project" value="UniProtKB-KW"/>
</dbReference>
<dbReference type="InterPro" id="IPR052925">
    <property type="entry name" value="Phage_Integrase-like_Recomb"/>
</dbReference>
<dbReference type="EMBL" id="KZ293706">
    <property type="protein sequence ID" value="PBK83441.1"/>
    <property type="molecule type" value="Genomic_DNA"/>
</dbReference>
<dbReference type="OMA" id="FWHTLNG"/>
<organism evidence="3 4">
    <name type="scientific">Armillaria gallica</name>
    <name type="common">Bulbous honey fungus</name>
    <name type="synonym">Armillaria bulbosa</name>
    <dbReference type="NCBI Taxonomy" id="47427"/>
    <lineage>
        <taxon>Eukaryota</taxon>
        <taxon>Fungi</taxon>
        <taxon>Dikarya</taxon>
        <taxon>Basidiomycota</taxon>
        <taxon>Agaricomycotina</taxon>
        <taxon>Agaricomycetes</taxon>
        <taxon>Agaricomycetidae</taxon>
        <taxon>Agaricales</taxon>
        <taxon>Marasmiineae</taxon>
        <taxon>Physalacriaceae</taxon>
        <taxon>Armillaria</taxon>
    </lineage>
</organism>
<dbReference type="Proteomes" id="UP000217790">
    <property type="component" value="Unassembled WGS sequence"/>
</dbReference>
<sequence>MQSEYRPFVLAHERLMKWHSPYSNVAEKELSVLAPSHVLQRWQDVMANSVTEDARGNYGAGLLRFTQFCDRYSVPESLHIPASEPLLALFVSEMGAGKVQPSTIDTWLSGLALWHDIQCAHWYGGRILSWTKQGAAALAPQSPHTPRLPVTEKHLSALHSHLHLQDPVNAAIWAVASIAWHSCSRLGELISSKSKPFQPSRHVHHGCPRSFGEASNGHEWMNLFIPFTKTKKYRGDWISITSTNDDLDPLTAFRNHLRINDDLPHSAPLFAYRTQAGWHALDKETFLSRCSEIWSLDGLDAAGGHSFRIGGTTHLLLLGVEPWIVMKQGRWSSKAFLLYWRKVEEILPLFIGDAMDKFNSLKESISHLGSHV</sequence>
<dbReference type="Gene3D" id="1.10.150.130">
    <property type="match status" value="1"/>
</dbReference>
<dbReference type="SUPFAM" id="SSF56349">
    <property type="entry name" value="DNA breaking-rejoining enzymes"/>
    <property type="match status" value="1"/>
</dbReference>
<dbReference type="InterPro" id="IPR010998">
    <property type="entry name" value="Integrase_recombinase_N"/>
</dbReference>